<evidence type="ECO:0000256" key="2">
    <source>
        <dbReference type="ARBA" id="ARBA00023157"/>
    </source>
</evidence>
<keyword evidence="1" id="KW-0732">Signal</keyword>
<accession>A0A1G6IUG3</accession>
<dbReference type="Pfam" id="PF16990">
    <property type="entry name" value="CBM_35"/>
    <property type="match status" value="1"/>
</dbReference>
<protein>
    <submittedName>
        <fullName evidence="5">Carbohydrate binding module (Family 35)</fullName>
    </submittedName>
</protein>
<evidence type="ECO:0000256" key="3">
    <source>
        <dbReference type="SAM" id="MobiDB-lite"/>
    </source>
</evidence>
<dbReference type="Gene3D" id="2.60.120.260">
    <property type="entry name" value="Galactose-binding domain-like"/>
    <property type="match status" value="3"/>
</dbReference>
<dbReference type="InterPro" id="IPR017853">
    <property type="entry name" value="GH"/>
</dbReference>
<dbReference type="InterPro" id="IPR005084">
    <property type="entry name" value="CBM6"/>
</dbReference>
<evidence type="ECO:0000313" key="6">
    <source>
        <dbReference type="Proteomes" id="UP000183203"/>
    </source>
</evidence>
<feature type="domain" description="CBM6" evidence="4">
    <location>
        <begin position="788"/>
        <end position="935"/>
    </location>
</feature>
<dbReference type="OrthoDB" id="9758923at2"/>
<dbReference type="InterPro" id="IPR008979">
    <property type="entry name" value="Galactose-bd-like_sf"/>
</dbReference>
<gene>
    <name evidence="5" type="ORF">SAMN05216418_1625</name>
</gene>
<dbReference type="Gene3D" id="2.60.120.200">
    <property type="match status" value="1"/>
</dbReference>
<dbReference type="InterPro" id="IPR013320">
    <property type="entry name" value="ConA-like_dom_sf"/>
</dbReference>
<evidence type="ECO:0000313" key="5">
    <source>
        <dbReference type="EMBL" id="SDC10139.1"/>
    </source>
</evidence>
<dbReference type="CDD" id="cd04081">
    <property type="entry name" value="CBM35_galactosidase-like"/>
    <property type="match status" value="1"/>
</dbReference>
<keyword evidence="2" id="KW-1015">Disulfide bond</keyword>
<dbReference type="SUPFAM" id="SSF49785">
    <property type="entry name" value="Galactose-binding domain-like"/>
    <property type="match status" value="2"/>
</dbReference>
<dbReference type="RefSeq" id="WP_082642199.1">
    <property type="nucleotide sequence ID" value="NZ_FMYG01000003.1"/>
</dbReference>
<dbReference type="PROSITE" id="PS51175">
    <property type="entry name" value="CBM6"/>
    <property type="match status" value="2"/>
</dbReference>
<dbReference type="InterPro" id="IPR006558">
    <property type="entry name" value="LamG-like"/>
</dbReference>
<feature type="compositionally biased region" description="Gly residues" evidence="3">
    <location>
        <begin position="89"/>
        <end position="102"/>
    </location>
</feature>
<dbReference type="SUPFAM" id="SSF51445">
    <property type="entry name" value="(Trans)glycosidases"/>
    <property type="match status" value="1"/>
</dbReference>
<dbReference type="SMART" id="SM00560">
    <property type="entry name" value="LamGL"/>
    <property type="match status" value="1"/>
</dbReference>
<sequence length="1316" mass="138560">MRSSPRLASGTPIAAVTAGLAVAALAIGQPAVPDSARAATPAVTAADHLILDYDFDGAAAPTATIEDTSGDGRDGTLTNPGSAKLVDRPGGGKALHLSGGGRTSTTAPYVTVPAGLFEGLQGTTISSWVKWEGSEVFEWLYVLGKDRDSATFYTPKFEDGVARSSAKPATNGQEVGARSATALPADEWHLVTTTLDRDNVIFYLDGLEVSRTNVGIDVAQALYGAASPNSGYIGQPFWTGAHPFFTGAVDDFQVYDTVLSPQQVRDLAGASAPTVTELLETTTQTRTTVGTAPTLPGVRAMFSDGQERLAPVTWETVPASAYARRGSFTVNGVVDGTTTAVTATVRVITPGELSIDVADRTGAFMGGASGTLYGLYGPGLPSNNLIDGIQLRTVSTKAQDGPQHPGADALEVVKPLADSSDGDVYIYMTDINRGFPYQVPGNNGAEKTAWFKQSVIDQVKQVKQLPAEYQDNIVFVPFNEPEGNMYGNGGESFWGVSWLDDPTRFLAAWDDFYRAIKAELPNARIAGPNTSILFNQVEGFMKHAVANDTVPEVVTWHELSDPATIRSSVARYRTWEKGFFAGTKWEGTELPINVNEYAFNYHTSVPAQMIQWISAVEDSKIDADIAYWNIDGNLSDSAVEANRGNGQWWLLNSYGNMTGDTVRVTPPQPDVSYTLQGVATIDDTKQQVKALIGGSTGAQKVYIDNLPSSIGGAAHVLIRDIRWTGQIGDSAEPQTVKEYDAPVENGTLELAFGEGDLPALGKDSAYEIVVTPGTDTTSPSVPSVSWRGVYEAEAAAHTGAPYYNNGPEGSPRDVAKFYTSGERNVGGIETNSTLALNFEVDVPQAGTYDLSVLANAYNKEARNEAQGPVNMFLRVNGAAEQEIFADLGYKWVVWDHTDTKVALNAGKNTITLAARSLDGTKATTGAAIIDKIDVTLPNAAYAPLYEAENAVLRGAAPAYDRGGVSGSGYVGVGADQSATFWVYNKDDSEKSLEVKTLGGGIAKVTVNGVDLGEVTDTATIPAFLVGGINKVEIVGGSGTLALDRISVGASGGKLAAQTIEAEAGVLAGATKTQNLSLASGGKAVVGIGGAQNNGNTLTHTVTVAQAGTYAMTVRYSNEEQSPASHYNPDPVARRADVSVNGGPVQQVLFPQSYNANQFWDLTVPVQLKAGANTVTFASKEAPDFNGTTFISQRFPTLGLRSQWAPNLDKLTFTAMKPAAPAPALKVDATASTRKIAGKAYVAVAAVNRSAVPVRIDVVTAYGKKAFAEVRPGQTVSAIVNSTRATIPAGTATVTATATVDGTKTTSTVEAPYNAQN</sequence>
<evidence type="ECO:0000259" key="4">
    <source>
        <dbReference type="PROSITE" id="PS51175"/>
    </source>
</evidence>
<feature type="region of interest" description="Disordered" evidence="3">
    <location>
        <begin position="64"/>
        <end position="103"/>
    </location>
</feature>
<proteinExistence type="predicted"/>
<organism evidence="5 6">
    <name type="scientific">Microbacterium enclense</name>
    <dbReference type="NCBI Taxonomy" id="993073"/>
    <lineage>
        <taxon>Bacteria</taxon>
        <taxon>Bacillati</taxon>
        <taxon>Actinomycetota</taxon>
        <taxon>Actinomycetes</taxon>
        <taxon>Micrococcales</taxon>
        <taxon>Microbacteriaceae</taxon>
        <taxon>Microbacterium</taxon>
    </lineage>
</organism>
<dbReference type="Gene3D" id="3.20.20.80">
    <property type="entry name" value="Glycosidases"/>
    <property type="match status" value="1"/>
</dbReference>
<dbReference type="Proteomes" id="UP000183203">
    <property type="component" value="Unassembled WGS sequence"/>
</dbReference>
<reference evidence="5 6" key="1">
    <citation type="submission" date="2016-09" db="EMBL/GenBank/DDBJ databases">
        <authorList>
            <person name="Capua I."/>
            <person name="De Benedictis P."/>
            <person name="Joannis T."/>
            <person name="Lombin L.H."/>
            <person name="Cattoli G."/>
        </authorList>
    </citation>
    <scope>NUCLEOTIDE SEQUENCE [LARGE SCALE GENOMIC DNA]</scope>
    <source>
        <strain evidence="5 6">NIO-1002</strain>
    </source>
</reference>
<name>A0A1G6IUG3_9MICO</name>
<dbReference type="GO" id="GO:0030246">
    <property type="term" value="F:carbohydrate binding"/>
    <property type="evidence" value="ECO:0007669"/>
    <property type="project" value="InterPro"/>
</dbReference>
<dbReference type="InterPro" id="IPR011081">
    <property type="entry name" value="Big_4"/>
</dbReference>
<dbReference type="SUPFAM" id="SSF49899">
    <property type="entry name" value="Concanavalin A-like lectins/glucanases"/>
    <property type="match status" value="1"/>
</dbReference>
<feature type="domain" description="CBM6" evidence="4">
    <location>
        <begin position="1057"/>
        <end position="1213"/>
    </location>
</feature>
<evidence type="ECO:0000256" key="1">
    <source>
        <dbReference type="ARBA" id="ARBA00022729"/>
    </source>
</evidence>
<dbReference type="Pfam" id="PF07532">
    <property type="entry name" value="Big_4"/>
    <property type="match status" value="1"/>
</dbReference>
<dbReference type="Pfam" id="PF13385">
    <property type="entry name" value="Laminin_G_3"/>
    <property type="match status" value="1"/>
</dbReference>
<dbReference type="EMBL" id="FMYG01000003">
    <property type="protein sequence ID" value="SDC10139.1"/>
    <property type="molecule type" value="Genomic_DNA"/>
</dbReference>